<organism evidence="2 3">
    <name type="scientific">Planomonospora corallina</name>
    <dbReference type="NCBI Taxonomy" id="1806052"/>
    <lineage>
        <taxon>Bacteria</taxon>
        <taxon>Bacillati</taxon>
        <taxon>Actinomycetota</taxon>
        <taxon>Actinomycetes</taxon>
        <taxon>Streptosporangiales</taxon>
        <taxon>Streptosporangiaceae</taxon>
        <taxon>Planomonospora</taxon>
    </lineage>
</organism>
<dbReference type="EMBL" id="JBHSBM010000060">
    <property type="protein sequence ID" value="MFC4062804.1"/>
    <property type="molecule type" value="Genomic_DNA"/>
</dbReference>
<evidence type="ECO:0000313" key="3">
    <source>
        <dbReference type="Proteomes" id="UP001595850"/>
    </source>
</evidence>
<keyword evidence="3" id="KW-1185">Reference proteome</keyword>
<reference evidence="3" key="1">
    <citation type="journal article" date="2019" name="Int. J. Syst. Evol. Microbiol.">
        <title>The Global Catalogue of Microorganisms (GCM) 10K type strain sequencing project: providing services to taxonomists for standard genome sequencing and annotation.</title>
        <authorList>
            <consortium name="The Broad Institute Genomics Platform"/>
            <consortium name="The Broad Institute Genome Sequencing Center for Infectious Disease"/>
            <person name="Wu L."/>
            <person name="Ma J."/>
        </authorList>
    </citation>
    <scope>NUCLEOTIDE SEQUENCE [LARGE SCALE GENOMIC DNA]</scope>
    <source>
        <strain evidence="3">TBRC 4489</strain>
    </source>
</reference>
<evidence type="ECO:0000313" key="2">
    <source>
        <dbReference type="EMBL" id="MFC4062804.1"/>
    </source>
</evidence>
<gene>
    <name evidence="2" type="ORF">ACFOWE_31320</name>
</gene>
<dbReference type="RefSeq" id="WP_377294249.1">
    <property type="nucleotide sequence ID" value="NZ_JBHSBM010000060.1"/>
</dbReference>
<dbReference type="SUPFAM" id="SSF103084">
    <property type="entry name" value="Holliday junction resolvase RusA"/>
    <property type="match status" value="1"/>
</dbReference>
<dbReference type="Gene3D" id="3.30.1330.70">
    <property type="entry name" value="Holliday junction resolvase RusA"/>
    <property type="match status" value="1"/>
</dbReference>
<accession>A0ABV8IEZ9</accession>
<evidence type="ECO:0000256" key="1">
    <source>
        <dbReference type="SAM" id="MobiDB-lite"/>
    </source>
</evidence>
<feature type="compositionally biased region" description="Pro residues" evidence="1">
    <location>
        <begin position="143"/>
        <end position="156"/>
    </location>
</feature>
<proteinExistence type="predicted"/>
<protein>
    <submittedName>
        <fullName evidence="2">Uncharacterized protein</fullName>
    </submittedName>
</protein>
<feature type="region of interest" description="Disordered" evidence="1">
    <location>
        <begin position="143"/>
        <end position="165"/>
    </location>
</feature>
<comment type="caution">
    <text evidence="2">The sequence shown here is derived from an EMBL/GenBank/DDBJ whole genome shotgun (WGS) entry which is preliminary data.</text>
</comment>
<dbReference type="InterPro" id="IPR036614">
    <property type="entry name" value="RusA-like_sf"/>
</dbReference>
<sequence length="165" mass="17826">MSIDEILAVAPTLAQLTAGTCRVWHVQLPPGLPLINANRRIHHMQRAKLTKVLRREGRKAVERARVPALERAHIFGIFCPEDNGHRDVGNWYPSFKGFVDGVVDAGVLPDDDDTHLIGPDMRRGPVVPGGQLRLLIVQLPDLTPGPAPAGPGPHPIALPSGGRHG</sequence>
<name>A0ABV8IEZ9_9ACTN</name>
<dbReference type="Proteomes" id="UP001595850">
    <property type="component" value="Unassembled WGS sequence"/>
</dbReference>